<evidence type="ECO:0000256" key="4">
    <source>
        <dbReference type="SAM" id="SignalP"/>
    </source>
</evidence>
<protein>
    <submittedName>
        <fullName evidence="5">Extracellular solute-binding protein</fullName>
    </submittedName>
</protein>
<dbReference type="Pfam" id="PF01547">
    <property type="entry name" value="SBP_bac_1"/>
    <property type="match status" value="1"/>
</dbReference>
<feature type="signal peptide" evidence="4">
    <location>
        <begin position="1"/>
        <end position="23"/>
    </location>
</feature>
<dbReference type="GO" id="GO:0042597">
    <property type="term" value="C:periplasmic space"/>
    <property type="evidence" value="ECO:0007669"/>
    <property type="project" value="UniProtKB-SubCell"/>
</dbReference>
<keyword evidence="4" id="KW-0732">Signal</keyword>
<keyword evidence="3" id="KW-0574">Periplasm</keyword>
<comment type="caution">
    <text evidence="5">The sequence shown here is derived from an EMBL/GenBank/DDBJ whole genome shotgun (WGS) entry which is preliminary data.</text>
</comment>
<keyword evidence="6" id="KW-1185">Reference proteome</keyword>
<dbReference type="SUPFAM" id="SSF53850">
    <property type="entry name" value="Periplasmic binding protein-like II"/>
    <property type="match status" value="1"/>
</dbReference>
<dbReference type="AlphaFoldDB" id="A0A7C9R9B6"/>
<dbReference type="InterPro" id="IPR050490">
    <property type="entry name" value="Bact_solute-bd_prot1"/>
</dbReference>
<name>A0A7C9R9B6_9HYPH</name>
<dbReference type="EMBL" id="JAAKZG010000008">
    <property type="protein sequence ID" value="NGN43215.1"/>
    <property type="molecule type" value="Genomic_DNA"/>
</dbReference>
<dbReference type="Gene3D" id="3.40.190.10">
    <property type="entry name" value="Periplasmic binding protein-like II"/>
    <property type="match status" value="2"/>
</dbReference>
<dbReference type="PANTHER" id="PTHR43649:SF12">
    <property type="entry name" value="DIACETYLCHITOBIOSE BINDING PROTEIN DASA"/>
    <property type="match status" value="1"/>
</dbReference>
<feature type="chain" id="PRO_5028808714" evidence="4">
    <location>
        <begin position="24"/>
        <end position="428"/>
    </location>
</feature>
<accession>A0A7C9R9B6</accession>
<organism evidence="5 6">
    <name type="scientific">Mesorhizobium zhangyense</name>
    <dbReference type="NCBI Taxonomy" id="1776730"/>
    <lineage>
        <taxon>Bacteria</taxon>
        <taxon>Pseudomonadati</taxon>
        <taxon>Pseudomonadota</taxon>
        <taxon>Alphaproteobacteria</taxon>
        <taxon>Hyphomicrobiales</taxon>
        <taxon>Phyllobacteriaceae</taxon>
        <taxon>Mesorhizobium</taxon>
    </lineage>
</organism>
<evidence type="ECO:0000256" key="3">
    <source>
        <dbReference type="ARBA" id="ARBA00022764"/>
    </source>
</evidence>
<comment type="similarity">
    <text evidence="2">Belongs to the bacterial solute-binding protein 1 family.</text>
</comment>
<reference evidence="5 6" key="1">
    <citation type="submission" date="2020-02" db="EMBL/GenBank/DDBJ databases">
        <title>Genome sequence of the type strain CGMCC 1.15528 of Mesorhizobium zhangyense.</title>
        <authorList>
            <person name="Gao J."/>
            <person name="Sun J."/>
        </authorList>
    </citation>
    <scope>NUCLEOTIDE SEQUENCE [LARGE SCALE GENOMIC DNA]</scope>
    <source>
        <strain evidence="5 6">CGMCC 1.15528</strain>
    </source>
</reference>
<comment type="subcellular location">
    <subcellularLocation>
        <location evidence="1">Periplasm</location>
    </subcellularLocation>
</comment>
<dbReference type="Proteomes" id="UP000481252">
    <property type="component" value="Unassembled WGS sequence"/>
</dbReference>
<dbReference type="PANTHER" id="PTHR43649">
    <property type="entry name" value="ARABINOSE-BINDING PROTEIN-RELATED"/>
    <property type="match status" value="1"/>
</dbReference>
<evidence type="ECO:0000313" key="6">
    <source>
        <dbReference type="Proteomes" id="UP000481252"/>
    </source>
</evidence>
<proteinExistence type="inferred from homology"/>
<dbReference type="InterPro" id="IPR006059">
    <property type="entry name" value="SBP"/>
</dbReference>
<evidence type="ECO:0000313" key="5">
    <source>
        <dbReference type="EMBL" id="NGN43215.1"/>
    </source>
</evidence>
<evidence type="ECO:0000256" key="2">
    <source>
        <dbReference type="ARBA" id="ARBA00008520"/>
    </source>
</evidence>
<evidence type="ECO:0000256" key="1">
    <source>
        <dbReference type="ARBA" id="ARBA00004418"/>
    </source>
</evidence>
<sequence length="428" mass="46319">MKLTKFLTLAGFAATLMTGTAYAAPVDLTLWHMEQPPHRVQRMKELLDEFNAAHPDIQVKQEPQSWGEVYAKAPAAFAAGNGPDLLFTIPDFTTVLKGIDAVVPVDDLVKDLDAKHGFIPATLAPYQYDDHVWAVPAYNMAISLWYRNSVLKAAGVEVPKTWSEWQAAAEKLSTDGKYGIGLPANKQLYTDQTVYSVMVNSGAADIYKDDGSIDFDKPATVNAYDFYSKLAKLSPADNGSWTWGEAEACFASNTCGMILQFGVINTYDTQAEGDAADLGVAPVPHADDQSESATISYSNAIMLTTKDEAKQAAAKVFLAWLLEPANYGRFLTMEPGLFLPVTDDGAKADSFWNDKTVTKYKSQVETMVANSHAGKLFGFTTGKVFPSIGAISAQNVIAETLQHIVVDGQTAADAVKGGQARMSEIAKK</sequence>
<gene>
    <name evidence="5" type="ORF">G6N74_19270</name>
</gene>